<proteinExistence type="predicted"/>
<organism evidence="1 2">
    <name type="scientific">Rhynchosporium agropyri</name>
    <dbReference type="NCBI Taxonomy" id="914238"/>
    <lineage>
        <taxon>Eukaryota</taxon>
        <taxon>Fungi</taxon>
        <taxon>Dikarya</taxon>
        <taxon>Ascomycota</taxon>
        <taxon>Pezizomycotina</taxon>
        <taxon>Leotiomycetes</taxon>
        <taxon>Helotiales</taxon>
        <taxon>Ploettnerulaceae</taxon>
        <taxon>Rhynchosporium</taxon>
    </lineage>
</organism>
<dbReference type="OrthoDB" id="4868085at2759"/>
<dbReference type="AlphaFoldDB" id="A0A1E1K2M9"/>
<keyword evidence="2" id="KW-1185">Reference proteome</keyword>
<name>A0A1E1K2M9_9HELO</name>
<dbReference type="Proteomes" id="UP000178912">
    <property type="component" value="Unassembled WGS sequence"/>
</dbReference>
<accession>A0A1E1K2M9</accession>
<dbReference type="EMBL" id="FJUX01000012">
    <property type="protein sequence ID" value="CZS92386.1"/>
    <property type="molecule type" value="Genomic_DNA"/>
</dbReference>
<reference evidence="2" key="1">
    <citation type="submission" date="2016-03" db="EMBL/GenBank/DDBJ databases">
        <authorList>
            <person name="Guldener U."/>
        </authorList>
    </citation>
    <scope>NUCLEOTIDE SEQUENCE [LARGE SCALE GENOMIC DNA]</scope>
    <source>
        <strain evidence="2">04CH-RAC-A.6.1</strain>
    </source>
</reference>
<protein>
    <submittedName>
        <fullName evidence="1">Uncharacterized protein</fullName>
    </submittedName>
</protein>
<evidence type="ECO:0000313" key="1">
    <source>
        <dbReference type="EMBL" id="CZS92386.1"/>
    </source>
</evidence>
<evidence type="ECO:0000313" key="2">
    <source>
        <dbReference type="Proteomes" id="UP000178912"/>
    </source>
</evidence>
<sequence length="234" mass="25864">MNILAKTKKYFPGPIKSLTGNWERYPTFQAFLSSWNILLASTTEEAFDTTLLEFRSQFPQAFGLLCLHTLWKRQQEGGTVLLSDIHHHWYYNRPESVYSAPLPPPLLNPLKVKGKGRPKGALGGGRIAPLNTRREPSLFELPSSSAPASLGQPSTVQNCLSSTAIAMQRLQDGHLDSYESGARRERGYMHSMSSIYHSDSTTDATTASETLIGRDVIGGIEVYTQDAESEDDSA</sequence>
<gene>
    <name evidence="1" type="ORF">RAG0_02810</name>
</gene>